<evidence type="ECO:0000256" key="2">
    <source>
        <dbReference type="ARBA" id="ARBA00023027"/>
    </source>
</evidence>
<dbReference type="GO" id="GO:0050661">
    <property type="term" value="F:NADP binding"/>
    <property type="evidence" value="ECO:0007669"/>
    <property type="project" value="InterPro"/>
</dbReference>
<feature type="active site" evidence="3">
    <location>
        <position position="173"/>
    </location>
</feature>
<protein>
    <submittedName>
        <fullName evidence="6">NAD(P)-dependent oxidoreductase</fullName>
    </submittedName>
</protein>
<evidence type="ECO:0000256" key="1">
    <source>
        <dbReference type="ARBA" id="ARBA00023002"/>
    </source>
</evidence>
<dbReference type="InterPro" id="IPR013328">
    <property type="entry name" value="6PGD_dom2"/>
</dbReference>
<dbReference type="InterPro" id="IPR015815">
    <property type="entry name" value="HIBADH-related"/>
</dbReference>
<name>A0A7G7G4U3_9BACT</name>
<keyword evidence="1" id="KW-0560">Oxidoreductase</keyword>
<organism evidence="6 7">
    <name type="scientific">Adhaeribacter swui</name>
    <dbReference type="NCBI Taxonomy" id="2086471"/>
    <lineage>
        <taxon>Bacteria</taxon>
        <taxon>Pseudomonadati</taxon>
        <taxon>Bacteroidota</taxon>
        <taxon>Cytophagia</taxon>
        <taxon>Cytophagales</taxon>
        <taxon>Hymenobacteraceae</taxon>
        <taxon>Adhaeribacter</taxon>
    </lineage>
</organism>
<dbReference type="KEGG" id="aswu:HUW51_05335"/>
<keyword evidence="7" id="KW-1185">Reference proteome</keyword>
<evidence type="ECO:0000256" key="3">
    <source>
        <dbReference type="PIRSR" id="PIRSR000103-1"/>
    </source>
</evidence>
<dbReference type="GO" id="GO:0016491">
    <property type="term" value="F:oxidoreductase activity"/>
    <property type="evidence" value="ECO:0007669"/>
    <property type="project" value="UniProtKB-KW"/>
</dbReference>
<evidence type="ECO:0000259" key="4">
    <source>
        <dbReference type="Pfam" id="PF03446"/>
    </source>
</evidence>
<reference evidence="6 7" key="1">
    <citation type="journal article" date="2018" name="Int. J. Syst. Evol. Microbiol.">
        <title>Adhaeribacter swui sp. nov., isolated from wet mud.</title>
        <authorList>
            <person name="Kim D.U."/>
            <person name="Kim K.W."/>
            <person name="Kang M.S."/>
            <person name="Kim J.Y."/>
            <person name="Jang J.H."/>
            <person name="Kim M.K."/>
        </authorList>
    </citation>
    <scope>NUCLEOTIDE SEQUENCE [LARGE SCALE GENOMIC DNA]</scope>
    <source>
        <strain evidence="6 7">KCTC 52873</strain>
    </source>
</reference>
<dbReference type="GO" id="GO:0051287">
    <property type="term" value="F:NAD binding"/>
    <property type="evidence" value="ECO:0007669"/>
    <property type="project" value="InterPro"/>
</dbReference>
<evidence type="ECO:0000313" key="7">
    <source>
        <dbReference type="Proteomes" id="UP000515237"/>
    </source>
</evidence>
<dbReference type="SUPFAM" id="SSF51735">
    <property type="entry name" value="NAD(P)-binding Rossmann-fold domains"/>
    <property type="match status" value="1"/>
</dbReference>
<dbReference type="InterPro" id="IPR036291">
    <property type="entry name" value="NAD(P)-bd_dom_sf"/>
</dbReference>
<evidence type="ECO:0000259" key="5">
    <source>
        <dbReference type="Pfam" id="PF14833"/>
    </source>
</evidence>
<dbReference type="SUPFAM" id="SSF48179">
    <property type="entry name" value="6-phosphogluconate dehydrogenase C-terminal domain-like"/>
    <property type="match status" value="1"/>
</dbReference>
<dbReference type="Pfam" id="PF14833">
    <property type="entry name" value="NAD_binding_11"/>
    <property type="match status" value="1"/>
</dbReference>
<dbReference type="InterPro" id="IPR051265">
    <property type="entry name" value="HIBADH-related_NP60_sf"/>
</dbReference>
<dbReference type="PIRSF" id="PIRSF000103">
    <property type="entry name" value="HIBADH"/>
    <property type="match status" value="1"/>
</dbReference>
<feature type="domain" description="6-phosphogluconate dehydrogenase NADP-binding" evidence="4">
    <location>
        <begin position="5"/>
        <end position="160"/>
    </location>
</feature>
<dbReference type="InterPro" id="IPR008927">
    <property type="entry name" value="6-PGluconate_DH-like_C_sf"/>
</dbReference>
<dbReference type="PANTHER" id="PTHR43580">
    <property type="entry name" value="OXIDOREDUCTASE GLYR1-RELATED"/>
    <property type="match status" value="1"/>
</dbReference>
<gene>
    <name evidence="6" type="ORF">HUW51_05335</name>
</gene>
<feature type="domain" description="3-hydroxyisobutyrate dehydrogenase-like NAD-binding" evidence="5">
    <location>
        <begin position="167"/>
        <end position="281"/>
    </location>
</feature>
<accession>A0A7G7G4U3</accession>
<dbReference type="AlphaFoldDB" id="A0A7G7G4U3"/>
<proteinExistence type="predicted"/>
<dbReference type="InterPro" id="IPR006115">
    <property type="entry name" value="6PGDH_NADP-bd"/>
</dbReference>
<evidence type="ECO:0000313" key="6">
    <source>
        <dbReference type="EMBL" id="QNF32177.1"/>
    </source>
</evidence>
<sequence>MDLKNIGWIGLGKMGTPMARKLVDAGYSVTVYNRSKEKEAALRSSGVSSAESPAQLMQQATVIFLMVSDDAATREIFTNEQGLLQAQATGKIIINMSTVSPGVSQEMANLCQQQQHHYLDAPVSGSVKQAEEGQLVIMVGGEEAVFNQVKPILDQLGKLTLRVGNTGAGNTAKLAINTLLGFYAQGLAEAVIFAQQRGIQPQDLLTLIGNSALGNIFTKLKGEAILANNFQPAFALKHIAKDLRLAQQEGSHTPLAEVVQATFEQAEPSLGEEDIIAIIKHLSAENTSN</sequence>
<keyword evidence="2" id="KW-0520">NAD</keyword>
<dbReference type="Gene3D" id="3.40.50.720">
    <property type="entry name" value="NAD(P)-binding Rossmann-like Domain"/>
    <property type="match status" value="1"/>
</dbReference>
<dbReference type="Gene3D" id="1.10.1040.10">
    <property type="entry name" value="N-(1-d-carboxylethyl)-l-norvaline Dehydrogenase, domain 2"/>
    <property type="match status" value="1"/>
</dbReference>
<dbReference type="InterPro" id="IPR029154">
    <property type="entry name" value="HIBADH-like_NADP-bd"/>
</dbReference>
<dbReference type="RefSeq" id="WP_185272958.1">
    <property type="nucleotide sequence ID" value="NZ_CP055156.1"/>
</dbReference>
<dbReference type="Pfam" id="PF03446">
    <property type="entry name" value="NAD_binding_2"/>
    <property type="match status" value="1"/>
</dbReference>
<dbReference type="Proteomes" id="UP000515237">
    <property type="component" value="Chromosome"/>
</dbReference>
<dbReference type="PANTHER" id="PTHR43580:SF2">
    <property type="entry name" value="CYTOKINE-LIKE NUCLEAR FACTOR N-PAC"/>
    <property type="match status" value="1"/>
</dbReference>
<dbReference type="EMBL" id="CP055156">
    <property type="protein sequence ID" value="QNF32177.1"/>
    <property type="molecule type" value="Genomic_DNA"/>
</dbReference>